<dbReference type="Proteomes" id="UP000276542">
    <property type="component" value="Unassembled WGS sequence"/>
</dbReference>
<evidence type="ECO:0000256" key="7">
    <source>
        <dbReference type="RuleBase" id="RU000417"/>
    </source>
</evidence>
<name>A0A3A5H556_9ACTN</name>
<dbReference type="InterPro" id="IPR050750">
    <property type="entry name" value="C5-MTase"/>
</dbReference>
<accession>A0A3A5H556</accession>
<dbReference type="EMBL" id="QYRP01000002">
    <property type="protein sequence ID" value="RJS45819.1"/>
    <property type="molecule type" value="Genomic_DNA"/>
</dbReference>
<dbReference type="SUPFAM" id="SSF53335">
    <property type="entry name" value="S-adenosyl-L-methionine-dependent methyltransferases"/>
    <property type="match status" value="1"/>
</dbReference>
<protein>
    <recommendedName>
        <fullName evidence="7">Cytosine-specific methyltransferase</fullName>
        <ecNumber evidence="7">2.1.1.37</ecNumber>
    </recommendedName>
</protein>
<evidence type="ECO:0000256" key="6">
    <source>
        <dbReference type="RuleBase" id="RU000416"/>
    </source>
</evidence>
<evidence type="ECO:0000256" key="2">
    <source>
        <dbReference type="ARBA" id="ARBA00022679"/>
    </source>
</evidence>
<dbReference type="PROSITE" id="PS00094">
    <property type="entry name" value="C5_MTASE_1"/>
    <property type="match status" value="1"/>
</dbReference>
<dbReference type="GO" id="GO:0009307">
    <property type="term" value="P:DNA restriction-modification system"/>
    <property type="evidence" value="ECO:0007669"/>
    <property type="project" value="UniProtKB-KW"/>
</dbReference>
<feature type="active site" evidence="5">
    <location>
        <position position="83"/>
    </location>
</feature>
<dbReference type="OrthoDB" id="9813719at2"/>
<reference evidence="9" key="1">
    <citation type="submission" date="2018-09" db="EMBL/GenBank/DDBJ databases">
        <authorList>
            <person name="Zhu H."/>
        </authorList>
    </citation>
    <scope>NUCLEOTIDE SEQUENCE [LARGE SCALE GENOMIC DNA]</scope>
    <source>
        <strain evidence="9">K1W22B-1</strain>
    </source>
</reference>
<evidence type="ECO:0000256" key="5">
    <source>
        <dbReference type="PROSITE-ProRule" id="PRU01016"/>
    </source>
</evidence>
<dbReference type="Gene3D" id="3.90.120.30">
    <property type="match status" value="1"/>
</dbReference>
<keyword evidence="4" id="KW-0680">Restriction system</keyword>
<keyword evidence="9" id="KW-1185">Reference proteome</keyword>
<sequence length="354" mass="39577">MTSMVADETFTFADLFAGIGGIRTAFQNVGGSCVFTSEWNKYAKLTYDTNFADGESHIFRGDITEVRPSEVPDHDVLLGGFPCQPFSIAGVSKKNALGRAHGFLDPTQGTLFFDVKRIIKERQPKAFLLENVKNLQSHDKGRTFEVIRQTLEDELQYQLSYKVVNGIRFTPQNRERIMLVGFREPNDFTFDDLELPASGPKVESILHKTDGSEPVIPHDDGRFFDHDTNRVRDRYTLTEHMWTYLQNYAAKHKAAGNGFGFGLVRPGMTTRTLSARYYKDGSEILVEQVGSRPRRLTPRECARLMGFSDNFVIPVSDTQAYKQFGNSVVVPAIGAVAQIMAPHIAAAVAKRPAA</sequence>
<evidence type="ECO:0000313" key="8">
    <source>
        <dbReference type="EMBL" id="RJS45819.1"/>
    </source>
</evidence>
<comment type="caution">
    <text evidence="8">The sequence shown here is derived from an EMBL/GenBank/DDBJ whole genome shotgun (WGS) entry which is preliminary data.</text>
</comment>
<organism evidence="8 9">
    <name type="scientific">Nocardioides cavernaquae</name>
    <dbReference type="NCBI Taxonomy" id="2321396"/>
    <lineage>
        <taxon>Bacteria</taxon>
        <taxon>Bacillati</taxon>
        <taxon>Actinomycetota</taxon>
        <taxon>Actinomycetes</taxon>
        <taxon>Propionibacteriales</taxon>
        <taxon>Nocardioidaceae</taxon>
        <taxon>Nocardioides</taxon>
    </lineage>
</organism>
<comment type="similarity">
    <text evidence="5 6">Belongs to the class I-like SAM-binding methyltransferase superfamily. C5-methyltransferase family.</text>
</comment>
<dbReference type="CDD" id="cd00315">
    <property type="entry name" value="Cyt_C5_DNA_methylase"/>
    <property type="match status" value="1"/>
</dbReference>
<dbReference type="Gene3D" id="3.40.50.150">
    <property type="entry name" value="Vaccinia Virus protein VP39"/>
    <property type="match status" value="1"/>
</dbReference>
<dbReference type="RefSeq" id="WP_120059718.1">
    <property type="nucleotide sequence ID" value="NZ_QYRP01000002.1"/>
</dbReference>
<comment type="catalytic activity">
    <reaction evidence="7">
        <text>a 2'-deoxycytidine in DNA + S-adenosyl-L-methionine = a 5-methyl-2'-deoxycytidine in DNA + S-adenosyl-L-homocysteine + H(+)</text>
        <dbReference type="Rhea" id="RHEA:13681"/>
        <dbReference type="Rhea" id="RHEA-COMP:11369"/>
        <dbReference type="Rhea" id="RHEA-COMP:11370"/>
        <dbReference type="ChEBI" id="CHEBI:15378"/>
        <dbReference type="ChEBI" id="CHEBI:57856"/>
        <dbReference type="ChEBI" id="CHEBI:59789"/>
        <dbReference type="ChEBI" id="CHEBI:85452"/>
        <dbReference type="ChEBI" id="CHEBI:85454"/>
        <dbReference type="EC" id="2.1.1.37"/>
    </reaction>
</comment>
<dbReference type="PRINTS" id="PR00105">
    <property type="entry name" value="C5METTRFRASE"/>
</dbReference>
<dbReference type="PANTHER" id="PTHR46098:SF1">
    <property type="entry name" value="TRNA (CYTOSINE(38)-C(5))-METHYLTRANSFERASE"/>
    <property type="match status" value="1"/>
</dbReference>
<evidence type="ECO:0000313" key="9">
    <source>
        <dbReference type="Proteomes" id="UP000276542"/>
    </source>
</evidence>
<keyword evidence="1 5" id="KW-0489">Methyltransferase</keyword>
<dbReference type="AlphaFoldDB" id="A0A3A5H556"/>
<keyword evidence="3 5" id="KW-0949">S-adenosyl-L-methionine</keyword>
<dbReference type="InterPro" id="IPR001525">
    <property type="entry name" value="C5_MeTfrase"/>
</dbReference>
<proteinExistence type="inferred from homology"/>
<dbReference type="EC" id="2.1.1.37" evidence="7"/>
<evidence type="ECO:0000256" key="3">
    <source>
        <dbReference type="ARBA" id="ARBA00022691"/>
    </source>
</evidence>
<keyword evidence="2 5" id="KW-0808">Transferase</keyword>
<dbReference type="PANTHER" id="PTHR46098">
    <property type="entry name" value="TRNA (CYTOSINE(38)-C(5))-METHYLTRANSFERASE"/>
    <property type="match status" value="1"/>
</dbReference>
<dbReference type="Pfam" id="PF00145">
    <property type="entry name" value="DNA_methylase"/>
    <property type="match status" value="1"/>
</dbReference>
<dbReference type="InterPro" id="IPR029063">
    <property type="entry name" value="SAM-dependent_MTases_sf"/>
</dbReference>
<dbReference type="GO" id="GO:0032259">
    <property type="term" value="P:methylation"/>
    <property type="evidence" value="ECO:0007669"/>
    <property type="project" value="UniProtKB-KW"/>
</dbReference>
<evidence type="ECO:0000256" key="1">
    <source>
        <dbReference type="ARBA" id="ARBA00022603"/>
    </source>
</evidence>
<dbReference type="GO" id="GO:0003886">
    <property type="term" value="F:DNA (cytosine-5-)-methyltransferase activity"/>
    <property type="evidence" value="ECO:0007669"/>
    <property type="project" value="UniProtKB-EC"/>
</dbReference>
<gene>
    <name evidence="8" type="primary">dcm</name>
    <name evidence="8" type="ORF">D4739_05985</name>
</gene>
<dbReference type="PROSITE" id="PS51679">
    <property type="entry name" value="SAM_MT_C5"/>
    <property type="match status" value="1"/>
</dbReference>
<dbReference type="InterPro" id="IPR018117">
    <property type="entry name" value="C5_DNA_meth_AS"/>
</dbReference>
<evidence type="ECO:0000256" key="4">
    <source>
        <dbReference type="ARBA" id="ARBA00022747"/>
    </source>
</evidence>
<dbReference type="NCBIfam" id="TIGR00675">
    <property type="entry name" value="dcm"/>
    <property type="match status" value="1"/>
</dbReference>